<keyword evidence="2" id="KW-1185">Reference proteome</keyword>
<dbReference type="Proteomes" id="UP000652761">
    <property type="component" value="Unassembled WGS sequence"/>
</dbReference>
<name>A0A843XJ72_COLES</name>
<organism evidence="1 2">
    <name type="scientific">Colocasia esculenta</name>
    <name type="common">Wild taro</name>
    <name type="synonym">Arum esculentum</name>
    <dbReference type="NCBI Taxonomy" id="4460"/>
    <lineage>
        <taxon>Eukaryota</taxon>
        <taxon>Viridiplantae</taxon>
        <taxon>Streptophyta</taxon>
        <taxon>Embryophyta</taxon>
        <taxon>Tracheophyta</taxon>
        <taxon>Spermatophyta</taxon>
        <taxon>Magnoliopsida</taxon>
        <taxon>Liliopsida</taxon>
        <taxon>Araceae</taxon>
        <taxon>Aroideae</taxon>
        <taxon>Colocasieae</taxon>
        <taxon>Colocasia</taxon>
    </lineage>
</organism>
<dbReference type="EMBL" id="NMUH01008872">
    <property type="protein sequence ID" value="MQM19376.1"/>
    <property type="molecule type" value="Genomic_DNA"/>
</dbReference>
<reference evidence="1" key="1">
    <citation type="submission" date="2017-07" db="EMBL/GenBank/DDBJ databases">
        <title>Taro Niue Genome Assembly and Annotation.</title>
        <authorList>
            <person name="Atibalentja N."/>
            <person name="Keating K."/>
            <person name="Fields C.J."/>
        </authorList>
    </citation>
    <scope>NUCLEOTIDE SEQUENCE</scope>
    <source>
        <strain evidence="1">Niue_2</strain>
        <tissue evidence="1">Leaf</tissue>
    </source>
</reference>
<accession>A0A843XJ72</accession>
<sequence>MVCTGLGRSLGRLYRDAPRLRRSACGSRWCHNACAGRDSFGCRGGHGYRDSIATMSRQRRDGIATVSRRLVASRQLQRQACPVRKVVTVAWDPHPRAPVEGVLRVVGVLESRTLERRGKRALVVGLGRRGHLESFPAQVNMMSLALKGVC</sequence>
<protein>
    <submittedName>
        <fullName evidence="1">Uncharacterized protein</fullName>
    </submittedName>
</protein>
<proteinExistence type="predicted"/>
<gene>
    <name evidence="1" type="ORF">Taro_052380</name>
</gene>
<comment type="caution">
    <text evidence="1">The sequence shown here is derived from an EMBL/GenBank/DDBJ whole genome shotgun (WGS) entry which is preliminary data.</text>
</comment>
<evidence type="ECO:0000313" key="1">
    <source>
        <dbReference type="EMBL" id="MQM19376.1"/>
    </source>
</evidence>
<dbReference type="AlphaFoldDB" id="A0A843XJ72"/>
<evidence type="ECO:0000313" key="2">
    <source>
        <dbReference type="Proteomes" id="UP000652761"/>
    </source>
</evidence>